<dbReference type="InterPro" id="IPR001460">
    <property type="entry name" value="PCN-bd_Tpept"/>
</dbReference>
<evidence type="ECO:0000256" key="3">
    <source>
        <dbReference type="ARBA" id="ARBA00012448"/>
    </source>
</evidence>
<comment type="caution">
    <text evidence="19">The sequence shown here is derived from an EMBL/GenBank/DDBJ whole genome shotgun (WGS) entry which is preliminary data.</text>
</comment>
<dbReference type="SUPFAM" id="SSF53955">
    <property type="entry name" value="Lysozyme-like"/>
    <property type="match status" value="1"/>
</dbReference>
<evidence type="ECO:0000256" key="6">
    <source>
        <dbReference type="ARBA" id="ARBA00022670"/>
    </source>
</evidence>
<dbReference type="InterPro" id="IPR001264">
    <property type="entry name" value="Glyco_trans_51"/>
</dbReference>
<keyword evidence="8" id="KW-0808">Transferase</keyword>
<organism evidence="19 20">
    <name type="scientific">Lachnospira intestinalis</name>
    <dbReference type="NCBI Taxonomy" id="3133158"/>
    <lineage>
        <taxon>Bacteria</taxon>
        <taxon>Bacillati</taxon>
        <taxon>Bacillota</taxon>
        <taxon>Clostridia</taxon>
        <taxon>Lachnospirales</taxon>
        <taxon>Lachnospiraceae</taxon>
        <taxon>Lachnospira</taxon>
    </lineage>
</organism>
<dbReference type="Pfam" id="PF00912">
    <property type="entry name" value="Transgly"/>
    <property type="match status" value="1"/>
</dbReference>
<evidence type="ECO:0000256" key="16">
    <source>
        <dbReference type="SAM" id="MobiDB-lite"/>
    </source>
</evidence>
<evidence type="ECO:0000256" key="5">
    <source>
        <dbReference type="ARBA" id="ARBA00022645"/>
    </source>
</evidence>
<evidence type="ECO:0000256" key="4">
    <source>
        <dbReference type="ARBA" id="ARBA00018638"/>
    </source>
</evidence>
<dbReference type="InterPro" id="IPR036950">
    <property type="entry name" value="PBP_transglycosylase"/>
</dbReference>
<sequence>MAAKKKKNKKKKMVKRVILGILAVLFIAGGIYAGPKAFAILRMSRIAKAFVESSTASTFKESKTTLVYDTNGNELCKIKSSKDMYYVDFSDIPLTLDNAFVVMEDRDFYNHDGIDYKAIVRAAIVNQKSNEIAQGASTITQQLARNIFLTQEVTWQRKIEEIFIAWGLEKKYSKEQILEFYLNNIYFGNGYYGVEAAAKGYFNKSVSQLTLSEQAFIAAIPNNPSKYNPLTGFDKTLKRRDLILQQMYEADYISYVDYYMAKGENIVLNQPEQEKEDNSVVTYVRHCATESLMKSTGFSFRDNFSSKEDEESYDSLYDTYYTRCQQMLLSGGYTVYTSFDMDLQNKLQQAVDDNLAGYTEVSDDGIYKMQGAAVSIDNSTGNVVAIVGGRSQNLKAGYTLNRAYQSYRQSGSAIKPLSVYMPYLMRGKTADSIVVDEPIEGGPVNSDGGYWGEMTVRDAVKFSKNTIAWKIYQEITPRAGAAYLLNMDFKKVWYDKDYTAAALGGFTYGVTTEEMAGGYAAIANDGIYRKATCIQRIVGADGKIVISEADRGMRVYDSNASRMMTGILEAVVEPDGTGAAGAVDNAVIAGKTGTTNSNKDMWFCGYSAYYTTAVWIGFDYPKEIQGHNSASYIFKQYMTKVHENLPRREISIYSDSGQNETQSATEAETESIQETTEEQQPVTQPQTTTPANGGTTATGGTGSNGGNGSVGGSATLPATKPTYPPGEWDAPSIGDPDKPAGGGGGDIDVPINGDPDRPAG</sequence>
<evidence type="ECO:0000256" key="15">
    <source>
        <dbReference type="ARBA" id="ARBA00049902"/>
    </source>
</evidence>
<dbReference type="EC" id="3.4.16.4" evidence="3"/>
<dbReference type="Gene3D" id="1.10.3810.10">
    <property type="entry name" value="Biosynthetic peptidoglycan transglycosylase-like"/>
    <property type="match status" value="1"/>
</dbReference>
<dbReference type="PANTHER" id="PTHR32282:SF33">
    <property type="entry name" value="PEPTIDOGLYCAN GLYCOSYLTRANSFERASE"/>
    <property type="match status" value="1"/>
</dbReference>
<proteinExistence type="predicted"/>
<protein>
    <recommendedName>
        <fullName evidence="4">Penicillin-binding protein 1A</fullName>
        <ecNumber evidence="14">2.4.99.28</ecNumber>
        <ecNumber evidence="3">3.4.16.4</ecNumber>
    </recommendedName>
</protein>
<dbReference type="EC" id="2.4.99.28" evidence="14"/>
<keyword evidence="10" id="KW-0812">Transmembrane</keyword>
<keyword evidence="20" id="KW-1185">Reference proteome</keyword>
<keyword evidence="10" id="KW-0735">Signal-anchor</keyword>
<keyword evidence="6" id="KW-0645">Protease</keyword>
<accession>A0ABV1GPR6</accession>
<dbReference type="Proteomes" id="UP001480973">
    <property type="component" value="Unassembled WGS sequence"/>
</dbReference>
<evidence type="ECO:0000256" key="14">
    <source>
        <dbReference type="ARBA" id="ARBA00044770"/>
    </source>
</evidence>
<keyword evidence="11" id="KW-0046">Antibiotic resistance</keyword>
<dbReference type="Gene3D" id="3.40.710.10">
    <property type="entry name" value="DD-peptidase/beta-lactamase superfamily"/>
    <property type="match status" value="1"/>
</dbReference>
<dbReference type="InterPro" id="IPR050396">
    <property type="entry name" value="Glycosyltr_51/Transpeptidase"/>
</dbReference>
<evidence type="ECO:0000256" key="7">
    <source>
        <dbReference type="ARBA" id="ARBA00022676"/>
    </source>
</evidence>
<comment type="catalytic activity">
    <reaction evidence="15">
        <text>[GlcNAc-(1-&gt;4)-Mur2Ac(oyl-L-Ala-gamma-D-Glu-L-Lys-D-Ala-D-Ala)](n)-di-trans,octa-cis-undecaprenyl diphosphate + beta-D-GlcNAc-(1-&gt;4)-Mur2Ac(oyl-L-Ala-gamma-D-Glu-L-Lys-D-Ala-D-Ala)-di-trans,octa-cis-undecaprenyl diphosphate = [GlcNAc-(1-&gt;4)-Mur2Ac(oyl-L-Ala-gamma-D-Glu-L-Lys-D-Ala-D-Ala)](n+1)-di-trans,octa-cis-undecaprenyl diphosphate + di-trans,octa-cis-undecaprenyl diphosphate + H(+)</text>
        <dbReference type="Rhea" id="RHEA:23708"/>
        <dbReference type="Rhea" id="RHEA-COMP:9602"/>
        <dbReference type="Rhea" id="RHEA-COMP:9603"/>
        <dbReference type="ChEBI" id="CHEBI:15378"/>
        <dbReference type="ChEBI" id="CHEBI:58405"/>
        <dbReference type="ChEBI" id="CHEBI:60033"/>
        <dbReference type="ChEBI" id="CHEBI:78435"/>
        <dbReference type="EC" id="2.4.99.28"/>
    </reaction>
</comment>
<keyword evidence="5" id="KW-0121">Carboxypeptidase</keyword>
<feature type="compositionally biased region" description="Acidic residues" evidence="16">
    <location>
        <begin position="667"/>
        <end position="677"/>
    </location>
</feature>
<keyword evidence="9" id="KW-0378">Hydrolase</keyword>
<comment type="function">
    <text evidence="1">Cell wall formation. Synthesis of cross-linked peptidoglycan from the lipid intermediates. The enzyme has a penicillin-insensitive transglycosylase N-terminal domain (formation of linear glycan strands) and a penicillin-sensitive transpeptidase C-terminal domain (cross-linking of the peptide subunits).</text>
</comment>
<dbReference type="Pfam" id="PF00905">
    <property type="entry name" value="Transpeptidase"/>
    <property type="match status" value="1"/>
</dbReference>
<evidence type="ECO:0000259" key="17">
    <source>
        <dbReference type="Pfam" id="PF00905"/>
    </source>
</evidence>
<dbReference type="SUPFAM" id="SSF56601">
    <property type="entry name" value="beta-lactamase/transpeptidase-like"/>
    <property type="match status" value="1"/>
</dbReference>
<evidence type="ECO:0000256" key="9">
    <source>
        <dbReference type="ARBA" id="ARBA00022801"/>
    </source>
</evidence>
<keyword evidence="7" id="KW-0328">Glycosyltransferase</keyword>
<feature type="domain" description="Glycosyl transferase family 51" evidence="18">
    <location>
        <begin position="72"/>
        <end position="247"/>
    </location>
</feature>
<dbReference type="InterPro" id="IPR023346">
    <property type="entry name" value="Lysozyme-like_dom_sf"/>
</dbReference>
<evidence type="ECO:0000256" key="11">
    <source>
        <dbReference type="ARBA" id="ARBA00023251"/>
    </source>
</evidence>
<evidence type="ECO:0000256" key="8">
    <source>
        <dbReference type="ARBA" id="ARBA00022679"/>
    </source>
</evidence>
<name>A0ABV1GPR6_9FIRM</name>
<comment type="subcellular location">
    <subcellularLocation>
        <location evidence="2">Cell membrane</location>
        <topology evidence="2">Single-pass type II membrane protein</topology>
    </subcellularLocation>
</comment>
<dbReference type="PANTHER" id="PTHR32282">
    <property type="entry name" value="BINDING PROTEIN TRANSPEPTIDASE, PUTATIVE-RELATED"/>
    <property type="match status" value="1"/>
</dbReference>
<keyword evidence="12" id="KW-0511">Multifunctional enzyme</keyword>
<evidence type="ECO:0000256" key="2">
    <source>
        <dbReference type="ARBA" id="ARBA00004401"/>
    </source>
</evidence>
<feature type="region of interest" description="Disordered" evidence="16">
    <location>
        <begin position="654"/>
        <end position="760"/>
    </location>
</feature>
<evidence type="ECO:0000256" key="12">
    <source>
        <dbReference type="ARBA" id="ARBA00023268"/>
    </source>
</evidence>
<gene>
    <name evidence="19" type="ORF">WMO38_08740</name>
</gene>
<feature type="compositionally biased region" description="Gly residues" evidence="16">
    <location>
        <begin position="696"/>
        <end position="711"/>
    </location>
</feature>
<dbReference type="InterPro" id="IPR012338">
    <property type="entry name" value="Beta-lactam/transpept-like"/>
</dbReference>
<feature type="compositionally biased region" description="Low complexity" evidence="16">
    <location>
        <begin position="678"/>
        <end position="695"/>
    </location>
</feature>
<comment type="catalytic activity">
    <reaction evidence="13">
        <text>Preferential cleavage: (Ac)2-L-Lys-D-Ala-|-D-Ala. Also transpeptidation of peptidyl-alanyl moieties that are N-acyl substituents of D-alanine.</text>
        <dbReference type="EC" id="3.4.16.4"/>
    </reaction>
</comment>
<evidence type="ECO:0000256" key="10">
    <source>
        <dbReference type="ARBA" id="ARBA00022968"/>
    </source>
</evidence>
<evidence type="ECO:0000313" key="19">
    <source>
        <dbReference type="EMBL" id="MEQ2535200.1"/>
    </source>
</evidence>
<reference evidence="19 20" key="1">
    <citation type="submission" date="2024-03" db="EMBL/GenBank/DDBJ databases">
        <title>Human intestinal bacterial collection.</title>
        <authorList>
            <person name="Pauvert C."/>
            <person name="Hitch T.C.A."/>
            <person name="Clavel T."/>
        </authorList>
    </citation>
    <scope>NUCLEOTIDE SEQUENCE [LARGE SCALE GENOMIC DNA]</scope>
    <source>
        <strain evidence="19 20">CLA-JM-H10</strain>
    </source>
</reference>
<feature type="domain" description="Penicillin-binding protein transpeptidase" evidence="17">
    <location>
        <begin position="371"/>
        <end position="636"/>
    </location>
</feature>
<evidence type="ECO:0000256" key="13">
    <source>
        <dbReference type="ARBA" id="ARBA00034000"/>
    </source>
</evidence>
<evidence type="ECO:0000313" key="20">
    <source>
        <dbReference type="Proteomes" id="UP001480973"/>
    </source>
</evidence>
<dbReference type="EMBL" id="JBBMES010000008">
    <property type="protein sequence ID" value="MEQ2535200.1"/>
    <property type="molecule type" value="Genomic_DNA"/>
</dbReference>
<evidence type="ECO:0000259" key="18">
    <source>
        <dbReference type="Pfam" id="PF00912"/>
    </source>
</evidence>
<evidence type="ECO:0000256" key="1">
    <source>
        <dbReference type="ARBA" id="ARBA00002624"/>
    </source>
</evidence>